<dbReference type="Proteomes" id="UP000271339">
    <property type="component" value="Unassembled WGS sequence"/>
</dbReference>
<feature type="chain" id="PRO_5018269685" evidence="1">
    <location>
        <begin position="19"/>
        <end position="422"/>
    </location>
</feature>
<organism evidence="2 3">
    <name type="scientific">Ulvibacter antarcticus</name>
    <dbReference type="NCBI Taxonomy" id="442714"/>
    <lineage>
        <taxon>Bacteria</taxon>
        <taxon>Pseudomonadati</taxon>
        <taxon>Bacteroidota</taxon>
        <taxon>Flavobacteriia</taxon>
        <taxon>Flavobacteriales</taxon>
        <taxon>Flavobacteriaceae</taxon>
        <taxon>Ulvibacter</taxon>
    </lineage>
</organism>
<dbReference type="OrthoDB" id="627554at2"/>
<keyword evidence="1" id="KW-0732">Signal</keyword>
<gene>
    <name evidence="2" type="ORF">BXY75_2387</name>
</gene>
<dbReference type="EMBL" id="REFC01000013">
    <property type="protein sequence ID" value="RMA59005.1"/>
    <property type="molecule type" value="Genomic_DNA"/>
</dbReference>
<evidence type="ECO:0000313" key="2">
    <source>
        <dbReference type="EMBL" id="RMA59005.1"/>
    </source>
</evidence>
<keyword evidence="3" id="KW-1185">Reference proteome</keyword>
<dbReference type="Pfam" id="PF09411">
    <property type="entry name" value="PagL"/>
    <property type="match status" value="1"/>
</dbReference>
<proteinExistence type="predicted"/>
<dbReference type="RefSeq" id="WP_121907937.1">
    <property type="nucleotide sequence ID" value="NZ_REFC01000013.1"/>
</dbReference>
<evidence type="ECO:0000256" key="1">
    <source>
        <dbReference type="SAM" id="SignalP"/>
    </source>
</evidence>
<dbReference type="InterPro" id="IPR018550">
    <property type="entry name" value="Lipid-A_deacylase-rel"/>
</dbReference>
<sequence>MKNFTLFILLFCSLSLFAQDIEIPTVKKGVIFTPEIMGGVTAEPNSNFPEHDFHKQFMIGLGWEHDTNSQEWARRLKGPRTGIAFGLADFGNRDSLGYAIVAMPFIEFNAFGRKNLKLLVGMGGSYFTKKYDALKNPNNLAVTTDLTWSFRVIMHYKILSGPRLDWRLGGGFFHHSNGHTKLLNQGYNSFLVSLSADIKPSSEENKMETPSLSPLSNSVYSFLSIRTGYGINVLGEAGDFNDKKDVYTISGVYGRVYNNTYKLGIGLYYRYYQHYYDYIVNNESLVQDGREFEHFKENPRWNASNIGISLNGEVLLNHFGIDLQIGVNIHKPAYQFDWRINQGWKNTPRDIPLTWMLGEFDSSYKKKNRIASRLGLKYYIIGTRSQPKNNLFIGANLNANLGQADFSEVCIGYVHSFNFKQK</sequence>
<comment type="caution">
    <text evidence="2">The sequence shown here is derived from an EMBL/GenBank/DDBJ whole genome shotgun (WGS) entry which is preliminary data.</text>
</comment>
<feature type="signal peptide" evidence="1">
    <location>
        <begin position="1"/>
        <end position="18"/>
    </location>
</feature>
<accession>A0A3L9YLI2</accession>
<protein>
    <submittedName>
        <fullName evidence="2">Lipid A 3-O-deacylase PagL</fullName>
    </submittedName>
</protein>
<dbReference type="AlphaFoldDB" id="A0A3L9YLI2"/>
<reference evidence="2 3" key="1">
    <citation type="submission" date="2018-10" db="EMBL/GenBank/DDBJ databases">
        <title>Genomic Encyclopedia of Archaeal and Bacterial Type Strains, Phase II (KMG-II): from individual species to whole genera.</title>
        <authorList>
            <person name="Goeker M."/>
        </authorList>
    </citation>
    <scope>NUCLEOTIDE SEQUENCE [LARGE SCALE GENOMIC DNA]</scope>
    <source>
        <strain evidence="2 3">DSM 23424</strain>
    </source>
</reference>
<name>A0A3L9YLI2_9FLAO</name>
<evidence type="ECO:0000313" key="3">
    <source>
        <dbReference type="Proteomes" id="UP000271339"/>
    </source>
</evidence>
<dbReference type="Gene3D" id="2.40.160.20">
    <property type="match status" value="1"/>
</dbReference>